<comment type="caution">
    <text evidence="1">The sequence shown here is derived from an EMBL/GenBank/DDBJ whole genome shotgun (WGS) entry which is preliminary data.</text>
</comment>
<protein>
    <submittedName>
        <fullName evidence="1">Subtilisin-like protease</fullName>
    </submittedName>
</protein>
<gene>
    <name evidence="1" type="ORF">BDY19DRAFT_891767</name>
</gene>
<evidence type="ECO:0000313" key="1">
    <source>
        <dbReference type="EMBL" id="KAI0088133.1"/>
    </source>
</evidence>
<dbReference type="EMBL" id="MU274915">
    <property type="protein sequence ID" value="KAI0088133.1"/>
    <property type="molecule type" value="Genomic_DNA"/>
</dbReference>
<evidence type="ECO:0000313" key="2">
    <source>
        <dbReference type="Proteomes" id="UP001055072"/>
    </source>
</evidence>
<reference evidence="1" key="1">
    <citation type="journal article" date="2021" name="Environ. Microbiol.">
        <title>Gene family expansions and transcriptome signatures uncover fungal adaptations to wood decay.</title>
        <authorList>
            <person name="Hage H."/>
            <person name="Miyauchi S."/>
            <person name="Viragh M."/>
            <person name="Drula E."/>
            <person name="Min B."/>
            <person name="Chaduli D."/>
            <person name="Navarro D."/>
            <person name="Favel A."/>
            <person name="Norest M."/>
            <person name="Lesage-Meessen L."/>
            <person name="Balint B."/>
            <person name="Merenyi Z."/>
            <person name="de Eugenio L."/>
            <person name="Morin E."/>
            <person name="Martinez A.T."/>
            <person name="Baldrian P."/>
            <person name="Stursova M."/>
            <person name="Martinez M.J."/>
            <person name="Novotny C."/>
            <person name="Magnuson J.K."/>
            <person name="Spatafora J.W."/>
            <person name="Maurice S."/>
            <person name="Pangilinan J."/>
            <person name="Andreopoulos W."/>
            <person name="LaButti K."/>
            <person name="Hundley H."/>
            <person name="Na H."/>
            <person name="Kuo A."/>
            <person name="Barry K."/>
            <person name="Lipzen A."/>
            <person name="Henrissat B."/>
            <person name="Riley R."/>
            <person name="Ahrendt S."/>
            <person name="Nagy L.G."/>
            <person name="Grigoriev I.V."/>
            <person name="Martin F."/>
            <person name="Rosso M.N."/>
        </authorList>
    </citation>
    <scope>NUCLEOTIDE SEQUENCE</scope>
    <source>
        <strain evidence="1">CBS 384.51</strain>
    </source>
</reference>
<keyword evidence="2" id="KW-1185">Reference proteome</keyword>
<proteinExistence type="predicted"/>
<organism evidence="1 2">
    <name type="scientific">Irpex rosettiformis</name>
    <dbReference type="NCBI Taxonomy" id="378272"/>
    <lineage>
        <taxon>Eukaryota</taxon>
        <taxon>Fungi</taxon>
        <taxon>Dikarya</taxon>
        <taxon>Basidiomycota</taxon>
        <taxon>Agaricomycotina</taxon>
        <taxon>Agaricomycetes</taxon>
        <taxon>Polyporales</taxon>
        <taxon>Irpicaceae</taxon>
        <taxon>Irpex</taxon>
    </lineage>
</organism>
<dbReference type="Proteomes" id="UP001055072">
    <property type="component" value="Unassembled WGS sequence"/>
</dbReference>
<name>A0ACB8U1M8_9APHY</name>
<sequence length="828" mass="86412">MRKREVMFDVDREFNLPGIFVGAAVTLTHRDHIAAIPGVLAVRPVINVPPPKPVSLHVVTGPNDPAIPDTESTHVITGVDKLHAMNITGKGIKIGIIDTGTDYTHPLLGGGIGPGHKVIGGFDFVGDAYNGSNTPKPDNDPLDQCNGHGTHVAGIIGANPGNAFNISGVAFNASLTSYRIFGCNGSVTDDVIVDALMRGQKEGQHILTMSLGGADGWTEGTASVVASRIGSTGRIITIAAGNDGAKGAFYTSGPGNAIDGISVASLDNTVIPLQNATVHGVTRAPITYFDALPLPVKATLPIFATSNSTTVEDDACNPLPDDTPDLSKFVVIVRRGTCTFVQKLTNIAAKGGNISLIYDNGSGFSAIAVGDFISALIQPADGEFLVKSFASGKKVSLSFPQSGAAFSFPDPTGGLISSFTSYGPTNDMFFKPAVAAPGGNILSTLPIPLGSFGVESGTSMATPFIAGVSALLFQKNGVTPVVGRTSTALLETTAQIVSSSHTKGALPQTAAQQGAGLVDAFKALTADTVVFPGELLLNDTANFKGTQTFTINNRGKVNKTFRITHIPAGTMLSLTNGSDFPADGPVPLSNRTATVKFSNTTITVKPGQTVEVTAKITPPTGLDPAQLPVFSGFFQVANANESFHVTYLGLAASLKDAQVVDSSNTFFGVNLPVITNPQGDFITQPTTFTFVGQDFPELLMRLDFGTPKLLLDLVDPNENIPTTLNQPSTSKDQASGNSTTPIKTIGSLFEADFLPRNTDQDDGSGFNLFDVTPPTFANGTKIPNGQYKILLRALKVTGNPGNESDFESWLSPTIGVNVPNEEDVIPIL</sequence>
<accession>A0ACB8U1M8</accession>